<name>E1YJS5_9BACT</name>
<gene>
    <name evidence="1" type="ORF">N47_E50410</name>
</gene>
<sequence>MIPIVPAPARPTRPFSGAGKCTAPEVSIDYVLFICRYICYNI</sequence>
<evidence type="ECO:0000313" key="1">
    <source>
        <dbReference type="EMBL" id="CBX31529.1"/>
    </source>
</evidence>
<dbReference type="AlphaFoldDB" id="E1YJS5"/>
<reference evidence="1" key="1">
    <citation type="journal article" date="2011" name="Environ. Microbiol.">
        <title>Genomic insights into the metabolic potential of the polycyclic aromatic hydrocarbon degrading sulfate-reducing Deltaproteobacterium N47.</title>
        <authorList>
            <person name="Bergmann F."/>
            <person name="Selesi D."/>
            <person name="Weinmaier T."/>
            <person name="Tischler P."/>
            <person name="Rattei T."/>
            <person name="Meckenstock R.U."/>
        </authorList>
    </citation>
    <scope>NUCLEOTIDE SEQUENCE</scope>
</reference>
<accession>E1YJS5</accession>
<dbReference type="EMBL" id="FR695877">
    <property type="protein sequence ID" value="CBX31529.1"/>
    <property type="molecule type" value="Genomic_DNA"/>
</dbReference>
<organism evidence="1">
    <name type="scientific">uncultured Desulfobacterium sp</name>
    <dbReference type="NCBI Taxonomy" id="201089"/>
    <lineage>
        <taxon>Bacteria</taxon>
        <taxon>Pseudomonadati</taxon>
        <taxon>Thermodesulfobacteriota</taxon>
        <taxon>Desulfobacteria</taxon>
        <taxon>Desulfobacterales</taxon>
        <taxon>Desulfobacteriaceae</taxon>
        <taxon>Desulfobacterium</taxon>
        <taxon>environmental samples</taxon>
    </lineage>
</organism>
<proteinExistence type="predicted"/>
<protein>
    <submittedName>
        <fullName evidence="1">Uncharacterized protein</fullName>
    </submittedName>
</protein>